<dbReference type="InterPro" id="IPR017896">
    <property type="entry name" value="4Fe4S_Fe-S-bd"/>
</dbReference>
<dbReference type="PANTHER" id="PTHR42827:SF1">
    <property type="entry name" value="IRON-SULFUR CLUSTER-BINDING PROTEIN"/>
    <property type="match status" value="1"/>
</dbReference>
<evidence type="ECO:0000313" key="4">
    <source>
        <dbReference type="Proteomes" id="UP000217528"/>
    </source>
</evidence>
<dbReference type="PROSITE" id="PS00198">
    <property type="entry name" value="4FE4S_FER_1"/>
    <property type="match status" value="1"/>
</dbReference>
<dbReference type="Proteomes" id="UP000246004">
    <property type="component" value="Unassembled WGS sequence"/>
</dbReference>
<dbReference type="AlphaFoldDB" id="A0A2A2HFF4"/>
<organism evidence="2 4">
    <name type="scientific">Methanosphaera cuniculi</name>
    <dbReference type="NCBI Taxonomy" id="1077256"/>
    <lineage>
        <taxon>Archaea</taxon>
        <taxon>Methanobacteriati</taxon>
        <taxon>Methanobacteriota</taxon>
        <taxon>Methanomada group</taxon>
        <taxon>Methanobacteria</taxon>
        <taxon>Methanobacteriales</taxon>
        <taxon>Methanobacteriaceae</taxon>
        <taxon>Methanosphaera</taxon>
    </lineage>
</organism>
<keyword evidence="4" id="KW-1185">Reference proteome</keyword>
<dbReference type="InterPro" id="IPR017900">
    <property type="entry name" value="4Fe4S_Fe_S_CS"/>
</dbReference>
<comment type="caution">
    <text evidence="2">The sequence shown here is derived from an EMBL/GenBank/DDBJ whole genome shotgun (WGS) entry which is preliminary data.</text>
</comment>
<accession>A0A2A2HFF4</accession>
<name>A0A2A2HFF4_9EURY</name>
<gene>
    <name evidence="3" type="primary">queG_2</name>
    <name evidence="2" type="ORF">ASJ82_05155</name>
    <name evidence="3" type="ORF">MSCUN_04820</name>
</gene>
<dbReference type="EMBL" id="LWMS01000010">
    <property type="protein sequence ID" value="PWL08768.1"/>
    <property type="molecule type" value="Genomic_DNA"/>
</dbReference>
<evidence type="ECO:0000313" key="2">
    <source>
        <dbReference type="EMBL" id="PAV08036.1"/>
    </source>
</evidence>
<reference evidence="3 5" key="1">
    <citation type="submission" date="2016-04" db="EMBL/GenBank/DDBJ databases">
        <title>Genome sequence of Methanosphaera cuniculi DSM 4103.</title>
        <authorList>
            <person name="Poehlein A."/>
            <person name="Seedorf H."/>
            <person name="Daniel R."/>
        </authorList>
    </citation>
    <scope>NUCLEOTIDE SEQUENCE [LARGE SCALE GENOMIC DNA]</scope>
    <source>
        <strain evidence="3 5">DSM 4103</strain>
    </source>
</reference>
<dbReference type="OrthoDB" id="57427at2157"/>
<dbReference type="PROSITE" id="PS51379">
    <property type="entry name" value="4FE4S_FER_2"/>
    <property type="match status" value="1"/>
</dbReference>
<dbReference type="PANTHER" id="PTHR42827">
    <property type="entry name" value="IRON-SULFUR CLUSTER-BINDING PROTEIN-RELATED"/>
    <property type="match status" value="1"/>
</dbReference>
<protein>
    <submittedName>
        <fullName evidence="3">Epoxyqueuosine reductase</fullName>
    </submittedName>
</protein>
<dbReference type="RefSeq" id="WP_095608097.1">
    <property type="nucleotide sequence ID" value="NZ_CAUHCB010000001.1"/>
</dbReference>
<dbReference type="SUPFAM" id="SSF54862">
    <property type="entry name" value="4Fe-4S ferredoxins"/>
    <property type="match status" value="1"/>
</dbReference>
<dbReference type="GO" id="GO:0016491">
    <property type="term" value="F:oxidoreductase activity"/>
    <property type="evidence" value="ECO:0007669"/>
    <property type="project" value="UniProtKB-ARBA"/>
</dbReference>
<proteinExistence type="predicted"/>
<evidence type="ECO:0000313" key="3">
    <source>
        <dbReference type="EMBL" id="PWL08768.1"/>
    </source>
</evidence>
<dbReference type="Proteomes" id="UP000217528">
    <property type="component" value="Unassembled WGS sequence"/>
</dbReference>
<evidence type="ECO:0000259" key="1">
    <source>
        <dbReference type="PROSITE" id="PS51379"/>
    </source>
</evidence>
<evidence type="ECO:0000313" key="5">
    <source>
        <dbReference type="Proteomes" id="UP000246004"/>
    </source>
</evidence>
<dbReference type="Gene3D" id="3.30.70.20">
    <property type="match status" value="1"/>
</dbReference>
<dbReference type="EMBL" id="LMVN01000003">
    <property type="protein sequence ID" value="PAV08036.1"/>
    <property type="molecule type" value="Genomic_DNA"/>
</dbReference>
<feature type="domain" description="4Fe-4S ferredoxin-type" evidence="1">
    <location>
        <begin position="173"/>
        <end position="206"/>
    </location>
</feature>
<sequence>MSDVEKFEKYTKSLGISEIAYTTIDEEHTTDEMYPNTIVALIKMDDELLGVTPDMSLKQKYKELYVVITDIMTKMCDFIEDMGYHTYMIDQLDMSMNFSIIAQKAIMGYIGNNKLLITDSIGPGHKIILITTDMPVNTTPTKNDIKKRVRSTCSKCYMCVKNCPDHALHIKNGEIYFDKKKCIGYTHGCTYCITVCPFQKIAENKAKT</sequence>
<reference evidence="2 4" key="2">
    <citation type="journal article" date="2017" name="BMC Genomics">
        <title>Genomic analysis of methanogenic archaea reveals a shift towards energy conservation.</title>
        <authorList>
            <person name="Gilmore S.P."/>
            <person name="Henske J.K."/>
            <person name="Sexton J.A."/>
            <person name="Solomon K.V."/>
            <person name="Seppala S."/>
            <person name="Yoo J.I."/>
            <person name="Huyett L.M."/>
            <person name="Pressman A."/>
            <person name="Cogan J.Z."/>
            <person name="Kivenson V."/>
            <person name="Peng X."/>
            <person name="Tan Y."/>
            <person name="Valentine D.L."/>
            <person name="O'Malley M.A."/>
        </authorList>
    </citation>
    <scope>NUCLEOTIDE SEQUENCE [LARGE SCALE GENOMIC DNA]</scope>
    <source>
        <strain evidence="2 4">1R-7</strain>
    </source>
</reference>